<dbReference type="AlphaFoldDB" id="A0A8T2WNT9"/>
<evidence type="ECO:0000313" key="4">
    <source>
        <dbReference type="EMBL" id="KAH8481367.1"/>
    </source>
</evidence>
<dbReference type="PANTHER" id="PTHR15020:SF47">
    <property type="entry name" value="NAD(P)-BINDING DOMAIN-CONTAINING PROTEIN"/>
    <property type="match status" value="1"/>
</dbReference>
<dbReference type="Proteomes" id="UP000807159">
    <property type="component" value="Chromosome 18"/>
</dbReference>
<dbReference type="InterPro" id="IPR036529">
    <property type="entry name" value="KIX_dom_sf"/>
</dbReference>
<keyword evidence="3" id="KW-0472">Membrane</keyword>
<dbReference type="InterPro" id="IPR036291">
    <property type="entry name" value="NAD(P)-bd_dom_sf"/>
</dbReference>
<proteinExistence type="predicted"/>
<dbReference type="PANTHER" id="PTHR15020">
    <property type="entry name" value="FLAVIN REDUCTASE-RELATED"/>
    <property type="match status" value="1"/>
</dbReference>
<feature type="compositionally biased region" description="Low complexity" evidence="2">
    <location>
        <begin position="181"/>
        <end position="192"/>
    </location>
</feature>
<comment type="caution">
    <text evidence="4">The sequence shown here is derived from an EMBL/GenBank/DDBJ whole genome shotgun (WGS) entry which is preliminary data.</text>
</comment>
<evidence type="ECO:0000256" key="1">
    <source>
        <dbReference type="ARBA" id="ARBA00023242"/>
    </source>
</evidence>
<reference evidence="4" key="1">
    <citation type="journal article" date="2021" name="J. Hered.">
        <title>Genome Assembly of Salicaceae Populus deltoides (Eastern Cottonwood) I-69 Based on Nanopore Sequencing and Hi-C Technologies.</title>
        <authorList>
            <person name="Bai S."/>
            <person name="Wu H."/>
            <person name="Zhang J."/>
            <person name="Pan Z."/>
            <person name="Zhao W."/>
            <person name="Li Z."/>
            <person name="Tong C."/>
        </authorList>
    </citation>
    <scope>NUCLEOTIDE SEQUENCE</scope>
    <source>
        <tissue evidence="4">Leaf</tissue>
    </source>
</reference>
<evidence type="ECO:0000256" key="3">
    <source>
        <dbReference type="SAM" id="Phobius"/>
    </source>
</evidence>
<dbReference type="Gene3D" id="3.40.50.720">
    <property type="entry name" value="NAD(P)-binding Rossmann-like Domain"/>
    <property type="match status" value="1"/>
</dbReference>
<accession>A0A8T2WNT9</accession>
<keyword evidence="5" id="KW-1185">Reference proteome</keyword>
<keyword evidence="1" id="KW-0539">Nucleus</keyword>
<evidence type="ECO:0000256" key="2">
    <source>
        <dbReference type="SAM" id="MobiDB-lite"/>
    </source>
</evidence>
<feature type="region of interest" description="Disordered" evidence="2">
    <location>
        <begin position="176"/>
        <end position="198"/>
    </location>
</feature>
<dbReference type="GO" id="GO:0003712">
    <property type="term" value="F:transcription coregulator activity"/>
    <property type="evidence" value="ECO:0007669"/>
    <property type="project" value="InterPro"/>
</dbReference>
<dbReference type="GO" id="GO:0006355">
    <property type="term" value="P:regulation of DNA-templated transcription"/>
    <property type="evidence" value="ECO:0007669"/>
    <property type="project" value="InterPro"/>
</dbReference>
<evidence type="ECO:0000313" key="5">
    <source>
        <dbReference type="Proteomes" id="UP000807159"/>
    </source>
</evidence>
<dbReference type="SUPFAM" id="SSF51735">
    <property type="entry name" value="NAD(P)-binding Rossmann-fold domains"/>
    <property type="match status" value="1"/>
</dbReference>
<feature type="compositionally biased region" description="Polar residues" evidence="2">
    <location>
        <begin position="425"/>
        <end position="434"/>
    </location>
</feature>
<protein>
    <submittedName>
        <fullName evidence="4">Uncharacterized protein</fullName>
    </submittedName>
</protein>
<keyword evidence="3" id="KW-1133">Transmembrane helix</keyword>
<feature type="compositionally biased region" description="Polar residues" evidence="2">
    <location>
        <begin position="1"/>
        <end position="12"/>
    </location>
</feature>
<feature type="transmembrane region" description="Helical" evidence="3">
    <location>
        <begin position="584"/>
        <end position="606"/>
    </location>
</feature>
<organism evidence="4 5">
    <name type="scientific">Populus deltoides</name>
    <name type="common">Eastern poplar</name>
    <name type="synonym">Eastern cottonwood</name>
    <dbReference type="NCBI Taxonomy" id="3696"/>
    <lineage>
        <taxon>Eukaryota</taxon>
        <taxon>Viridiplantae</taxon>
        <taxon>Streptophyta</taxon>
        <taxon>Embryophyta</taxon>
        <taxon>Tracheophyta</taxon>
        <taxon>Spermatophyta</taxon>
        <taxon>Magnoliopsida</taxon>
        <taxon>eudicotyledons</taxon>
        <taxon>Gunneridae</taxon>
        <taxon>Pentapetalae</taxon>
        <taxon>rosids</taxon>
        <taxon>fabids</taxon>
        <taxon>Malpighiales</taxon>
        <taxon>Salicaceae</taxon>
        <taxon>Saliceae</taxon>
        <taxon>Populus</taxon>
    </lineage>
</organism>
<feature type="compositionally biased region" description="Low complexity" evidence="2">
    <location>
        <begin position="435"/>
        <end position="472"/>
    </location>
</feature>
<feature type="region of interest" description="Disordered" evidence="2">
    <location>
        <begin position="1"/>
        <end position="22"/>
    </location>
</feature>
<feature type="region of interest" description="Disordered" evidence="2">
    <location>
        <begin position="114"/>
        <end position="134"/>
    </location>
</feature>
<gene>
    <name evidence="4" type="ORF">H0E87_029016</name>
</gene>
<feature type="region of interest" description="Disordered" evidence="2">
    <location>
        <begin position="425"/>
        <end position="472"/>
    </location>
</feature>
<keyword evidence="3" id="KW-0812">Transmembrane</keyword>
<dbReference type="Gene3D" id="1.10.246.20">
    <property type="entry name" value="Coactivator CBP, KIX domain"/>
    <property type="match status" value="1"/>
</dbReference>
<sequence length="823" mass="90422">MNVQAHLSGQVSNQLPPQQNGNQQMQNLAASANAPANMYSIDPELRRARNYIHQKIFEIIMRRHSQPVDDTQKQKFKGIAKRLEEGLFKAAQTKEDYLNLNTLESRLSSLIKRSSTNSHNQQHPQLVNSSSSIGTMIPTPGMSNSGNSNMMTSSVDTMMITSSGCDTIAPPAVNTGSLLPSSGMHGSSFSRSDGNLSNGYQQSPANFSISSGGNMSSMGVPRMTSQMIPTPGYRNNNNNNQSYMNVESTANSGGFSTADSAMVSQTQQPKQYIGGQNSRILQNLGSQMGSNIRPGMQQKSYGFANGALNGGMGMLGNNLPLVNEPGTSDGYMTSTLYANSPKPLQQQFDQHQRQLMQGDGYGMSNADSFGSGNIYGAITSVGSMINAQNLSSASLQSMSKTNSSLVNNQSNLHVAPQAGHIKPQSLDQSEKMNFQSSLQQQQLPQHPHQQQQLQQQFAQQHRLQKQQGQQQQHLLNNDAFGQSQLTPDPSSQAKLEPGMEHHNDILRSQTSEHFQMSELQNQFQQNVVGDHSKNAQNLSHPAGQHDMYLSLPQNSQQMQQMLLPHQLVSESQNNFNSLSHALKLLNVLFMLSFTLLFISPIGYVFIRGGYVELSKKLSLPLGYTLDRYEGLVLSVGGNGRSYVLILEAGPSADKTQSKLYFARISTKVGFCRVRVPFSAFRPVKPDDLPLDPFLVHTMTIRFEPRRQRPVEAPAGAKQDLRSFKLILEYIKALPTGQETDFVLVSCTGLGVEPTRREQVLKAKRAGEDSLRRSGLGYTIIRPGPLQGISCADVADICVKALHDSTARNKSFDVGNIQFRFEIS</sequence>
<feature type="compositionally biased region" description="Low complexity" evidence="2">
    <location>
        <begin position="13"/>
        <end position="22"/>
    </location>
</feature>
<name>A0A8T2WNT9_POPDE</name>
<dbReference type="EMBL" id="JACEGQ020000018">
    <property type="protein sequence ID" value="KAH8481367.1"/>
    <property type="molecule type" value="Genomic_DNA"/>
</dbReference>